<protein>
    <submittedName>
        <fullName evidence="2">Uncharacterized protein</fullName>
    </submittedName>
</protein>
<sequence length="227" mass="26362">MALHSNMFVCSKRFLTKMFRFDVMNTNLRYLKNAQVNLDFQHSTNLQCRHTCFGSLSNRLFPTQSQARDLRNSRFYTDMHRSTGDFNENSLNTFEASTDSMDSETENDPRRRTSHVFNIDVLVALLRQENGADICVIKVPKEMRYTDYFVVVSGSSTRHLRAMAFYAVKVYKYLKQDSDHMSRSRARMQRTGCALTLAILWFTSCCQKPDRCMSWRSCGPCARLTSS</sequence>
<dbReference type="Pfam" id="PF02410">
    <property type="entry name" value="RsfS"/>
    <property type="match status" value="1"/>
</dbReference>
<dbReference type="GO" id="GO:0017148">
    <property type="term" value="P:negative regulation of translation"/>
    <property type="evidence" value="ECO:0007669"/>
    <property type="project" value="TreeGrafter"/>
</dbReference>
<dbReference type="Gene3D" id="3.30.460.10">
    <property type="entry name" value="Beta Polymerase, domain 2"/>
    <property type="match status" value="1"/>
</dbReference>
<evidence type="ECO:0000313" key="2">
    <source>
        <dbReference type="EMBL" id="KAI1886148.1"/>
    </source>
</evidence>
<dbReference type="GO" id="GO:0005739">
    <property type="term" value="C:mitochondrion"/>
    <property type="evidence" value="ECO:0007669"/>
    <property type="project" value="TreeGrafter"/>
</dbReference>
<evidence type="ECO:0000313" key="3">
    <source>
        <dbReference type="Proteomes" id="UP000829720"/>
    </source>
</evidence>
<dbReference type="PANTHER" id="PTHR21043:SF0">
    <property type="entry name" value="MITOCHONDRIAL ASSEMBLY OF RIBOSOMAL LARGE SUBUNIT PROTEIN 1"/>
    <property type="match status" value="1"/>
</dbReference>
<dbReference type="InterPro" id="IPR004394">
    <property type="entry name" value="Iojap/RsfS/C7orf30"/>
</dbReference>
<dbReference type="OrthoDB" id="21330at2759"/>
<proteinExistence type="inferred from homology"/>
<accession>A0A8T3CUH0</accession>
<dbReference type="AlphaFoldDB" id="A0A8T3CUH0"/>
<evidence type="ECO:0000256" key="1">
    <source>
        <dbReference type="ARBA" id="ARBA00010574"/>
    </source>
</evidence>
<dbReference type="InterPro" id="IPR043519">
    <property type="entry name" value="NT_sf"/>
</dbReference>
<dbReference type="GO" id="GO:0043023">
    <property type="term" value="F:ribosomal large subunit binding"/>
    <property type="evidence" value="ECO:0007669"/>
    <property type="project" value="TreeGrafter"/>
</dbReference>
<dbReference type="EMBL" id="JAERUA010000020">
    <property type="protein sequence ID" value="KAI1886148.1"/>
    <property type="molecule type" value="Genomic_DNA"/>
</dbReference>
<dbReference type="PANTHER" id="PTHR21043">
    <property type="entry name" value="IOJAP SUPERFAMILY ORTHOLOG"/>
    <property type="match status" value="1"/>
</dbReference>
<dbReference type="SUPFAM" id="SSF81301">
    <property type="entry name" value="Nucleotidyltransferase"/>
    <property type="match status" value="1"/>
</dbReference>
<comment type="similarity">
    <text evidence="1">Belongs to the Iojap/RsfS family.</text>
</comment>
<reference evidence="2" key="1">
    <citation type="submission" date="2021-01" db="EMBL/GenBank/DDBJ databases">
        <authorList>
            <person name="Zahm M."/>
            <person name="Roques C."/>
            <person name="Cabau C."/>
            <person name="Klopp C."/>
            <person name="Donnadieu C."/>
            <person name="Jouanno E."/>
            <person name="Lampietro C."/>
            <person name="Louis A."/>
            <person name="Herpin A."/>
            <person name="Echchiki A."/>
            <person name="Berthelot C."/>
            <person name="Parey E."/>
            <person name="Roest-Crollius H."/>
            <person name="Braasch I."/>
            <person name="Postlethwait J."/>
            <person name="Bobe J."/>
            <person name="Montfort J."/>
            <person name="Bouchez O."/>
            <person name="Begum T."/>
            <person name="Mejri S."/>
            <person name="Adams A."/>
            <person name="Chen W.-J."/>
            <person name="Guiguen Y."/>
        </authorList>
    </citation>
    <scope>NUCLEOTIDE SEQUENCE</scope>
    <source>
        <tissue evidence="2">Blood</tissue>
    </source>
</reference>
<dbReference type="GO" id="GO:0090071">
    <property type="term" value="P:negative regulation of ribosome biogenesis"/>
    <property type="evidence" value="ECO:0007669"/>
    <property type="project" value="TreeGrafter"/>
</dbReference>
<keyword evidence="3" id="KW-1185">Reference proteome</keyword>
<dbReference type="Proteomes" id="UP000829720">
    <property type="component" value="Unassembled WGS sequence"/>
</dbReference>
<comment type="caution">
    <text evidence="2">The sequence shown here is derived from an EMBL/GenBank/DDBJ whole genome shotgun (WGS) entry which is preliminary data.</text>
</comment>
<name>A0A8T3CUH0_9TELE</name>
<organism evidence="2 3">
    <name type="scientific">Albula goreensis</name>
    <dbReference type="NCBI Taxonomy" id="1534307"/>
    <lineage>
        <taxon>Eukaryota</taxon>
        <taxon>Metazoa</taxon>
        <taxon>Chordata</taxon>
        <taxon>Craniata</taxon>
        <taxon>Vertebrata</taxon>
        <taxon>Euteleostomi</taxon>
        <taxon>Actinopterygii</taxon>
        <taxon>Neopterygii</taxon>
        <taxon>Teleostei</taxon>
        <taxon>Albuliformes</taxon>
        <taxon>Albulidae</taxon>
        <taxon>Albula</taxon>
    </lineage>
</organism>
<gene>
    <name evidence="2" type="ORF">AGOR_G00211020</name>
</gene>